<reference evidence="2" key="2">
    <citation type="submission" date="2017-05" db="UniProtKB">
        <authorList>
            <consortium name="EnsemblMetazoa"/>
        </authorList>
    </citation>
    <scope>IDENTIFICATION</scope>
</reference>
<dbReference type="InterPro" id="IPR036116">
    <property type="entry name" value="FN3_sf"/>
</dbReference>
<dbReference type="EnsemblMetazoa" id="Aqu2.1.39096_001">
    <property type="protein sequence ID" value="Aqu2.1.39096_001"/>
    <property type="gene ID" value="Aqu2.1.39096"/>
</dbReference>
<dbReference type="AlphaFoldDB" id="A0A1X7VGB0"/>
<dbReference type="SUPFAM" id="SSF49265">
    <property type="entry name" value="Fibronectin type III"/>
    <property type="match status" value="1"/>
</dbReference>
<dbReference type="Proteomes" id="UP000007879">
    <property type="component" value="Unassembled WGS sequence"/>
</dbReference>
<dbReference type="EnsemblMetazoa" id="XM_019993418.1">
    <property type="protein sequence ID" value="XP_019848977.1"/>
    <property type="gene ID" value="LOC109580365"/>
</dbReference>
<name>A0A1X7VGB0_AMPQE</name>
<dbReference type="KEGG" id="aqu:109580365"/>
<protein>
    <recommendedName>
        <fullName evidence="4">Fibronectin type-III domain-containing protein</fullName>
    </recommendedName>
</protein>
<keyword evidence="1" id="KW-0472">Membrane</keyword>
<keyword evidence="1" id="KW-0812">Transmembrane</keyword>
<evidence type="ECO:0000313" key="2">
    <source>
        <dbReference type="EnsemblMetazoa" id="Aqu2.1.39096_001"/>
    </source>
</evidence>
<evidence type="ECO:0008006" key="4">
    <source>
        <dbReference type="Google" id="ProtNLM"/>
    </source>
</evidence>
<dbReference type="InParanoid" id="A0A1X7VGB0"/>
<keyword evidence="1" id="KW-1133">Transmembrane helix</keyword>
<organism evidence="2">
    <name type="scientific">Amphimedon queenslandica</name>
    <name type="common">Sponge</name>
    <dbReference type="NCBI Taxonomy" id="400682"/>
    <lineage>
        <taxon>Eukaryota</taxon>
        <taxon>Metazoa</taxon>
        <taxon>Porifera</taxon>
        <taxon>Demospongiae</taxon>
        <taxon>Heteroscleromorpha</taxon>
        <taxon>Haplosclerida</taxon>
        <taxon>Niphatidae</taxon>
        <taxon>Amphimedon</taxon>
    </lineage>
</organism>
<sequence length="300" mass="32950">MEIIKGDVSMPNNLTAFTVIVSMSNMGGEFLPIPPFKYAKVGPVTDIKPSPENCDVLNITWVAPHSSSNIYGYHFILSDNITGAVLIERHVFPQTNFQFPDPKLFSRHYKFVIAGVNKLGDGISREKIFSIQEVPKSVEGTSVHFIEQDRDNHDNAVYKLTIPIKLECAPKAPLHTNISILCNETDLVYENNSLVEYSFGENLTRVVSVPMHQQCNITIVFSNGAGQSESFILAFDTTTPVASTSTTPSPTQTPSPTKPPPNIGLIIGCVVAAVFLIVTCIVIAIIGYKCRKNCCKKCKK</sequence>
<evidence type="ECO:0000313" key="3">
    <source>
        <dbReference type="Proteomes" id="UP000007879"/>
    </source>
</evidence>
<feature type="transmembrane region" description="Helical" evidence="1">
    <location>
        <begin position="263"/>
        <end position="288"/>
    </location>
</feature>
<proteinExistence type="predicted"/>
<reference evidence="3" key="1">
    <citation type="journal article" date="2010" name="Nature">
        <title>The Amphimedon queenslandica genome and the evolution of animal complexity.</title>
        <authorList>
            <person name="Srivastava M."/>
            <person name="Simakov O."/>
            <person name="Chapman J."/>
            <person name="Fahey B."/>
            <person name="Gauthier M.E."/>
            <person name="Mitros T."/>
            <person name="Richards G.S."/>
            <person name="Conaco C."/>
            <person name="Dacre M."/>
            <person name="Hellsten U."/>
            <person name="Larroux C."/>
            <person name="Putnam N.H."/>
            <person name="Stanke M."/>
            <person name="Adamska M."/>
            <person name="Darling A."/>
            <person name="Degnan S.M."/>
            <person name="Oakley T.H."/>
            <person name="Plachetzki D.C."/>
            <person name="Zhai Y."/>
            <person name="Adamski M."/>
            <person name="Calcino A."/>
            <person name="Cummins S.F."/>
            <person name="Goodstein D.M."/>
            <person name="Harris C."/>
            <person name="Jackson D.J."/>
            <person name="Leys S.P."/>
            <person name="Shu S."/>
            <person name="Woodcroft B.J."/>
            <person name="Vervoort M."/>
            <person name="Kosik K.S."/>
            <person name="Manning G."/>
            <person name="Degnan B.M."/>
            <person name="Rokhsar D.S."/>
        </authorList>
    </citation>
    <scope>NUCLEOTIDE SEQUENCE [LARGE SCALE GENOMIC DNA]</scope>
</reference>
<evidence type="ECO:0000256" key="1">
    <source>
        <dbReference type="SAM" id="Phobius"/>
    </source>
</evidence>
<gene>
    <name evidence="2" type="primary">109580365</name>
</gene>
<accession>A0A1X7VGB0</accession>
<keyword evidence="3" id="KW-1185">Reference proteome</keyword>